<gene>
    <name evidence="1" type="ORF">F7725_026764</name>
</gene>
<keyword evidence="2" id="KW-1185">Reference proteome</keyword>
<name>A0A7J5X8U8_DISMA</name>
<dbReference type="Proteomes" id="UP000518266">
    <property type="component" value="Unassembled WGS sequence"/>
</dbReference>
<sequence length="348" mass="39561">MPAADLFYQSHDYTAMSLTASYAVSLELAKAKKPLSDGEMVKSCAVQMAKAFGDDNMAKNFETVSLSRRTALTSSQLLLPMVRQQCKESALDSPASSARVALTVQYCTASYIRRLCAKSINFSHVMDLVTKTTNLIRGGNRSLNHRKFIAFLDEVNAAYGDLQMHTEIRWMSRGKCLERFFALRAEIPVFLEDTIQCDTSAYCAKLRNTDFLLDMAFLADITSHLNHLNMRLQGRCQTVSDLYAHMNAFVTKLTLFKDGFSADRPNLAHFPSCEEMRKDAPECEKTLPKYRADIETLQQQFKKRFQDFHTMQPRIELFTNPLSAAIIEQPPELQLEMCELQQEQVQSK</sequence>
<reference evidence="1 2" key="1">
    <citation type="submission" date="2020-03" db="EMBL/GenBank/DDBJ databases">
        <title>Dissostichus mawsoni Genome sequencing and assembly.</title>
        <authorList>
            <person name="Park H."/>
        </authorList>
    </citation>
    <scope>NUCLEOTIDE SEQUENCE [LARGE SCALE GENOMIC DNA]</scope>
    <source>
        <strain evidence="1">DM0001</strain>
        <tissue evidence="1">Muscle</tissue>
    </source>
</reference>
<comment type="caution">
    <text evidence="1">The sequence shown here is derived from an EMBL/GenBank/DDBJ whole genome shotgun (WGS) entry which is preliminary data.</text>
</comment>
<evidence type="ECO:0000313" key="1">
    <source>
        <dbReference type="EMBL" id="KAF3833099.1"/>
    </source>
</evidence>
<dbReference type="OrthoDB" id="1101576at2759"/>
<organism evidence="1 2">
    <name type="scientific">Dissostichus mawsoni</name>
    <name type="common">Antarctic cod</name>
    <dbReference type="NCBI Taxonomy" id="36200"/>
    <lineage>
        <taxon>Eukaryota</taxon>
        <taxon>Metazoa</taxon>
        <taxon>Chordata</taxon>
        <taxon>Craniata</taxon>
        <taxon>Vertebrata</taxon>
        <taxon>Euteleostomi</taxon>
        <taxon>Actinopterygii</taxon>
        <taxon>Neopterygii</taxon>
        <taxon>Teleostei</taxon>
        <taxon>Neoteleostei</taxon>
        <taxon>Acanthomorphata</taxon>
        <taxon>Eupercaria</taxon>
        <taxon>Perciformes</taxon>
        <taxon>Notothenioidei</taxon>
        <taxon>Nototheniidae</taxon>
        <taxon>Dissostichus</taxon>
    </lineage>
</organism>
<evidence type="ECO:0000313" key="2">
    <source>
        <dbReference type="Proteomes" id="UP000518266"/>
    </source>
</evidence>
<proteinExistence type="predicted"/>
<dbReference type="PANTHER" id="PTHR45913">
    <property type="entry name" value="EPM2A-INTERACTING PROTEIN 1"/>
    <property type="match status" value="1"/>
</dbReference>
<accession>A0A7J5X8U8</accession>
<dbReference type="EMBL" id="JAAKFY010000027">
    <property type="protein sequence ID" value="KAF3833099.1"/>
    <property type="molecule type" value="Genomic_DNA"/>
</dbReference>
<protein>
    <submittedName>
        <fullName evidence="1">Uncharacterized protein</fullName>
    </submittedName>
</protein>
<dbReference type="AlphaFoldDB" id="A0A7J5X8U8"/>
<dbReference type="PANTHER" id="PTHR45913:SF5">
    <property type="entry name" value="GENERAL TRANSCRIPTION FACTOR II-I REPEAT DOMAIN-CONTAINING PROTEIN 2A-LIKE PROTEIN"/>
    <property type="match status" value="1"/>
</dbReference>